<gene>
    <name evidence="2" type="ORF">BBOV_III001290</name>
</gene>
<feature type="transmembrane region" description="Helical" evidence="1">
    <location>
        <begin position="291"/>
        <end position="312"/>
    </location>
</feature>
<feature type="transmembrane region" description="Helical" evidence="1">
    <location>
        <begin position="36"/>
        <end position="56"/>
    </location>
</feature>
<dbReference type="RefSeq" id="XP_001611264.1">
    <property type="nucleotide sequence ID" value="XM_001611214.1"/>
</dbReference>
<feature type="transmembrane region" description="Helical" evidence="1">
    <location>
        <begin position="139"/>
        <end position="165"/>
    </location>
</feature>
<evidence type="ECO:0000313" key="2">
    <source>
        <dbReference type="EMBL" id="EDO07696.1"/>
    </source>
</evidence>
<feature type="transmembrane region" description="Helical" evidence="1">
    <location>
        <begin position="324"/>
        <end position="344"/>
    </location>
</feature>
<dbReference type="AlphaFoldDB" id="A7AMB2"/>
<feature type="transmembrane region" description="Helical" evidence="1">
    <location>
        <begin position="106"/>
        <end position="127"/>
    </location>
</feature>
<feature type="transmembrane region" description="Helical" evidence="1">
    <location>
        <begin position="68"/>
        <end position="86"/>
    </location>
</feature>
<accession>A7AMB2</accession>
<feature type="transmembrane region" description="Helical" evidence="1">
    <location>
        <begin position="185"/>
        <end position="207"/>
    </location>
</feature>
<keyword evidence="3" id="KW-1185">Reference proteome</keyword>
<keyword evidence="1" id="KW-1133">Transmembrane helix</keyword>
<feature type="transmembrane region" description="Helical" evidence="1">
    <location>
        <begin position="219"/>
        <end position="240"/>
    </location>
</feature>
<evidence type="ECO:0000313" key="3">
    <source>
        <dbReference type="Proteomes" id="UP000002173"/>
    </source>
</evidence>
<reference evidence="3" key="2">
    <citation type="journal article" date="2020" name="Data Brief">
        <title>Transcriptome dataset of Babesia bovis life stages within vertebrate and invertebrate hosts.</title>
        <authorList>
            <person name="Ueti M.W."/>
            <person name="Johnson W.C."/>
            <person name="Kappmeyer L.S."/>
            <person name="Herndon D.R."/>
            <person name="Mousel M.R."/>
            <person name="Reif K.E."/>
            <person name="Taus N.S."/>
            <person name="Ifeonu O.O."/>
            <person name="Silva J.C."/>
            <person name="Suarez C.E."/>
            <person name="Brayton K.A."/>
        </authorList>
    </citation>
    <scope>NUCLEOTIDE SEQUENCE [LARGE SCALE GENOMIC DNA]</scope>
</reference>
<sequence length="378" mass="41503">MDITNCTTIVLVLLWLYLCCQALGFLVSLIDAGNATAIPTTTTLSIVLLGVCLWQCKNAGYLVQPMTWYHWMLLALLVVLQVMAVVLERQGWGLWNSLFIKSTHPIYAVAVVLLGILGGTLYCGWKCNLFCRPCCKSQYICYGSAIVLVLVVLVVLAVTVSLIRFVEEDGYDYSRRIDDNKAGTVMHTISYLGNMAVPCTQCYAMALIWNTILKLPYTVLEVVALIASTLAVASILAVAVPKSASEDEDEGGGSVLLITTGCPLLSVHLLALGITLYCLEYKRVFYWPKDCMCFGILAAVVILIALVAMAMASTEDHRNRLGDMSYTLLGYSMVLMVPTLWYAYRCGLLTWCFPKKKNLNGTDTAENTAADTDIAKES</sequence>
<comment type="caution">
    <text evidence="2">The sequence shown here is derived from an EMBL/GenBank/DDBJ whole genome shotgun (WGS) entry which is preliminary data.</text>
</comment>
<reference evidence="3" key="3">
    <citation type="journal article" date="2021" name="Int. J. Parasitol.">
        <title>Comparative analysis of gene expression between Babesia bovis blood stages and kinetes allowed by improved genome annotation.</title>
        <authorList>
            <person name="Ueti M.W."/>
            <person name="Johnson W.C."/>
            <person name="Kappmeyer L.S."/>
            <person name="Herndon D.R."/>
            <person name="Mousel M.R."/>
            <person name="Reif K.E."/>
            <person name="Taus N.S."/>
            <person name="Ifeonu O.O."/>
            <person name="Silva J.C."/>
            <person name="Suarez C.E."/>
            <person name="Brayton K.A."/>
        </authorList>
    </citation>
    <scope>NUCLEOTIDE SEQUENCE [LARGE SCALE GENOMIC DNA]</scope>
</reference>
<name>A7AMB2_BABBO</name>
<feature type="transmembrane region" description="Helical" evidence="1">
    <location>
        <begin position="252"/>
        <end position="279"/>
    </location>
</feature>
<feature type="transmembrane region" description="Helical" evidence="1">
    <location>
        <begin position="7"/>
        <end position="30"/>
    </location>
</feature>
<dbReference type="GeneID" id="5479509"/>
<dbReference type="Proteomes" id="UP000002173">
    <property type="component" value="Unassembled WGS sequence"/>
</dbReference>
<keyword evidence="1" id="KW-0472">Membrane</keyword>
<dbReference type="KEGG" id="bbo:BBOV_III001290"/>
<organism evidence="2 3">
    <name type="scientific">Babesia bovis</name>
    <dbReference type="NCBI Taxonomy" id="5865"/>
    <lineage>
        <taxon>Eukaryota</taxon>
        <taxon>Sar</taxon>
        <taxon>Alveolata</taxon>
        <taxon>Apicomplexa</taxon>
        <taxon>Aconoidasida</taxon>
        <taxon>Piroplasmida</taxon>
        <taxon>Babesiidae</taxon>
        <taxon>Babesia</taxon>
    </lineage>
</organism>
<dbReference type="EMBL" id="AAXT01000001">
    <property type="protein sequence ID" value="EDO07696.1"/>
    <property type="molecule type" value="Genomic_DNA"/>
</dbReference>
<keyword evidence="1" id="KW-0812">Transmembrane</keyword>
<dbReference type="InParanoid" id="A7AMB2"/>
<proteinExistence type="predicted"/>
<reference evidence="2 3" key="1">
    <citation type="journal article" date="2007" name="PLoS Pathog.">
        <title>Genome sequence of Babesia bovis and comparative analysis of apicomplexan hemoprotozoa.</title>
        <authorList>
            <person name="Brayton K.A."/>
            <person name="Lau A.O.T."/>
            <person name="Herndon D.R."/>
            <person name="Hannick L."/>
            <person name="Kappmeyer L.S."/>
            <person name="Berens S.J."/>
            <person name="Bidwell S.L."/>
            <person name="Brown W.C."/>
            <person name="Crabtree J."/>
            <person name="Fadrosh D."/>
            <person name="Feldblum T."/>
            <person name="Forberger H.A."/>
            <person name="Haas B.J."/>
            <person name="Howell J.M."/>
            <person name="Khouri H."/>
            <person name="Koo H."/>
            <person name="Mann D.J."/>
            <person name="Norimine J."/>
            <person name="Paulsen I.T."/>
            <person name="Radune D."/>
            <person name="Ren Q."/>
            <person name="Smith R.K. Jr."/>
            <person name="Suarez C.E."/>
            <person name="White O."/>
            <person name="Wortman J.R."/>
            <person name="Knowles D.P. Jr."/>
            <person name="McElwain T.F."/>
            <person name="Nene V.M."/>
        </authorList>
    </citation>
    <scope>NUCLEOTIDE SEQUENCE [LARGE SCALE GENOMIC DNA]</scope>
    <source>
        <strain evidence="2">T2Bo</strain>
    </source>
</reference>
<protein>
    <submittedName>
        <fullName evidence="2">Membrane protein, putative</fullName>
    </submittedName>
</protein>
<evidence type="ECO:0000256" key="1">
    <source>
        <dbReference type="SAM" id="Phobius"/>
    </source>
</evidence>
<dbReference type="VEuPathDB" id="PiroplasmaDB:BBOV_III001290"/>